<name>A0A1F4PNT1_UNCK3</name>
<evidence type="ECO:0000256" key="1">
    <source>
        <dbReference type="SAM" id="MobiDB-lite"/>
    </source>
</evidence>
<dbReference type="Proteomes" id="UP000179010">
    <property type="component" value="Unassembled WGS sequence"/>
</dbReference>
<accession>A0A1F4PNT1</accession>
<dbReference type="STRING" id="1798539.A2994_01390"/>
<sequence>MPDLFHSFINFVKSELRLAVGLGVLLVVLVGLGLAADSSVQFDFGDGLGLEDGYLPVNGGASMYPVDASGLQYGWLSDTLVFSNGEAVGSKLNRDGNKGFDPARFRVTGLNNGNYRLILVSGSLDTAFSTKITISGRSFSTATLINQWNTLTFDATVADGSLELLFQRVGTNLWAVDSLVIAPSAAPAVQPTFDMTVQPSLHTVRVGGMAIYRVSINPLSGYASPVNLSISGLVGNISAQFAPASAMLPLVADLTITTTAATPLTQYDFVVIATGQDAGAYMINKSISLIVTNSAAVPIVVKPDSGTTSTPTGDGGQTGSDSSPIDDTYLTPRTAEDVRAEQKSVDEYAAVEAKKLADPQEILELKDISTINGFEMFPGAVAKTPFEESLQYLTRTGIIDIAVDSAPPASIAEPEPLGFWARFFRTMVSPTL</sequence>
<proteinExistence type="predicted"/>
<evidence type="ECO:0000313" key="3">
    <source>
        <dbReference type="Proteomes" id="UP000179010"/>
    </source>
</evidence>
<dbReference type="SUPFAM" id="SSF49785">
    <property type="entry name" value="Galactose-binding domain-like"/>
    <property type="match status" value="1"/>
</dbReference>
<dbReference type="EMBL" id="METE01000007">
    <property type="protein sequence ID" value="OGB85256.1"/>
    <property type="molecule type" value="Genomic_DNA"/>
</dbReference>
<protein>
    <submittedName>
        <fullName evidence="2">Uncharacterized protein</fullName>
    </submittedName>
</protein>
<organism evidence="2 3">
    <name type="scientific">candidate division Kazan bacterium RIFCSPLOWO2_01_FULL_48_13</name>
    <dbReference type="NCBI Taxonomy" id="1798539"/>
    <lineage>
        <taxon>Bacteria</taxon>
        <taxon>Bacteria division Kazan-3B-28</taxon>
    </lineage>
</organism>
<evidence type="ECO:0000313" key="2">
    <source>
        <dbReference type="EMBL" id="OGB85256.1"/>
    </source>
</evidence>
<reference evidence="2 3" key="1">
    <citation type="journal article" date="2016" name="Nat. Commun.">
        <title>Thousands of microbial genomes shed light on interconnected biogeochemical processes in an aquifer system.</title>
        <authorList>
            <person name="Anantharaman K."/>
            <person name="Brown C.T."/>
            <person name="Hug L.A."/>
            <person name="Sharon I."/>
            <person name="Castelle C.J."/>
            <person name="Probst A.J."/>
            <person name="Thomas B.C."/>
            <person name="Singh A."/>
            <person name="Wilkins M.J."/>
            <person name="Karaoz U."/>
            <person name="Brodie E.L."/>
            <person name="Williams K.H."/>
            <person name="Hubbard S.S."/>
            <person name="Banfield J.F."/>
        </authorList>
    </citation>
    <scope>NUCLEOTIDE SEQUENCE [LARGE SCALE GENOMIC DNA]</scope>
</reference>
<feature type="compositionally biased region" description="Low complexity" evidence="1">
    <location>
        <begin position="303"/>
        <end position="312"/>
    </location>
</feature>
<comment type="caution">
    <text evidence="2">The sequence shown here is derived from an EMBL/GenBank/DDBJ whole genome shotgun (WGS) entry which is preliminary data.</text>
</comment>
<dbReference type="Gene3D" id="2.60.120.430">
    <property type="entry name" value="Galactose-binding lectin"/>
    <property type="match status" value="1"/>
</dbReference>
<dbReference type="AlphaFoldDB" id="A0A1F4PNT1"/>
<feature type="region of interest" description="Disordered" evidence="1">
    <location>
        <begin position="302"/>
        <end position="329"/>
    </location>
</feature>
<dbReference type="InterPro" id="IPR008979">
    <property type="entry name" value="Galactose-bd-like_sf"/>
</dbReference>
<gene>
    <name evidence="2" type="ORF">A2994_01390</name>
</gene>